<feature type="compositionally biased region" description="Low complexity" evidence="1">
    <location>
        <begin position="169"/>
        <end position="179"/>
    </location>
</feature>
<dbReference type="Proteomes" id="UP000799441">
    <property type="component" value="Unassembled WGS sequence"/>
</dbReference>
<reference evidence="2" key="1">
    <citation type="journal article" date="2020" name="Stud. Mycol.">
        <title>101 Dothideomycetes genomes: a test case for predicting lifestyles and emergence of pathogens.</title>
        <authorList>
            <person name="Haridas S."/>
            <person name="Albert R."/>
            <person name="Binder M."/>
            <person name="Bloem J."/>
            <person name="Labutti K."/>
            <person name="Salamov A."/>
            <person name="Andreopoulos B."/>
            <person name="Baker S."/>
            <person name="Barry K."/>
            <person name="Bills G."/>
            <person name="Bluhm B."/>
            <person name="Cannon C."/>
            <person name="Castanera R."/>
            <person name="Culley D."/>
            <person name="Daum C."/>
            <person name="Ezra D."/>
            <person name="Gonzalez J."/>
            <person name="Henrissat B."/>
            <person name="Kuo A."/>
            <person name="Liang C."/>
            <person name="Lipzen A."/>
            <person name="Lutzoni F."/>
            <person name="Magnuson J."/>
            <person name="Mondo S."/>
            <person name="Nolan M."/>
            <person name="Ohm R."/>
            <person name="Pangilinan J."/>
            <person name="Park H.-J."/>
            <person name="Ramirez L."/>
            <person name="Alfaro M."/>
            <person name="Sun H."/>
            <person name="Tritt A."/>
            <person name="Yoshinaga Y."/>
            <person name="Zwiers L.-H."/>
            <person name="Turgeon B."/>
            <person name="Goodwin S."/>
            <person name="Spatafora J."/>
            <person name="Crous P."/>
            <person name="Grigoriev I."/>
        </authorList>
    </citation>
    <scope>NUCLEOTIDE SEQUENCE</scope>
    <source>
        <strain evidence="2">CBS 116435</strain>
    </source>
</reference>
<dbReference type="EMBL" id="MU003824">
    <property type="protein sequence ID" value="KAF2718475.1"/>
    <property type="molecule type" value="Genomic_DNA"/>
</dbReference>
<sequence>MAGGRDDQCTGASQERERNDARTTLSRPFRIGCSLPYPTYPTYPAYPAYPAYPTQQHIRTVHESVPADSSPEKDSTEHKLDRHITAVPTPDQDCLGFMAMLWYQTGSEPWKADLGGANPRGREQDMAHSFTSLGPVPSTQPPLDATRRSGARTRRQSHSPSRNPPPTHPSSTSSSPFDL</sequence>
<evidence type="ECO:0000313" key="2">
    <source>
        <dbReference type="EMBL" id="KAF2718475.1"/>
    </source>
</evidence>
<keyword evidence="3" id="KW-1185">Reference proteome</keyword>
<feature type="compositionally biased region" description="Basic and acidic residues" evidence="1">
    <location>
        <begin position="1"/>
        <end position="21"/>
    </location>
</feature>
<proteinExistence type="predicted"/>
<comment type="caution">
    <text evidence="2">The sequence shown here is derived from an EMBL/GenBank/DDBJ whole genome shotgun (WGS) entry which is preliminary data.</text>
</comment>
<name>A0A9P4Q2S4_9PEZI</name>
<feature type="region of interest" description="Disordered" evidence="1">
    <location>
        <begin position="1"/>
        <end position="25"/>
    </location>
</feature>
<evidence type="ECO:0000313" key="3">
    <source>
        <dbReference type="Proteomes" id="UP000799441"/>
    </source>
</evidence>
<protein>
    <submittedName>
        <fullName evidence="2">Uncharacterized protein</fullName>
    </submittedName>
</protein>
<feature type="region of interest" description="Disordered" evidence="1">
    <location>
        <begin position="62"/>
        <end position="90"/>
    </location>
</feature>
<feature type="region of interest" description="Disordered" evidence="1">
    <location>
        <begin position="113"/>
        <end position="179"/>
    </location>
</feature>
<evidence type="ECO:0000256" key="1">
    <source>
        <dbReference type="SAM" id="MobiDB-lite"/>
    </source>
</evidence>
<feature type="compositionally biased region" description="Basic and acidic residues" evidence="1">
    <location>
        <begin position="70"/>
        <end position="84"/>
    </location>
</feature>
<organism evidence="2 3">
    <name type="scientific">Polychaeton citri CBS 116435</name>
    <dbReference type="NCBI Taxonomy" id="1314669"/>
    <lineage>
        <taxon>Eukaryota</taxon>
        <taxon>Fungi</taxon>
        <taxon>Dikarya</taxon>
        <taxon>Ascomycota</taxon>
        <taxon>Pezizomycotina</taxon>
        <taxon>Dothideomycetes</taxon>
        <taxon>Dothideomycetidae</taxon>
        <taxon>Capnodiales</taxon>
        <taxon>Capnodiaceae</taxon>
        <taxon>Polychaeton</taxon>
    </lineage>
</organism>
<dbReference type="AlphaFoldDB" id="A0A9P4Q2S4"/>
<gene>
    <name evidence="2" type="ORF">K431DRAFT_296884</name>
</gene>
<accession>A0A9P4Q2S4</accession>